<evidence type="ECO:0000313" key="2">
    <source>
        <dbReference type="Proteomes" id="UP000256964"/>
    </source>
</evidence>
<gene>
    <name evidence="1" type="ORF">OH76DRAFT_1404432</name>
</gene>
<sequence>MPVPARRQRTGTLVYSISWLELAMGVRKTVKPFKYLQLPAEVRLMIKENIPDWDLRTHAALYLASPVTASLYDNTPDEFWKLVCWNSGIGLLPWEANKPDEEICWRDIALDCIRRDGFCKHPICGGRLLSYNREQMVHAESTGLIRPHEPACIRVNDEPDSDAKPKLTAHNIFEWIGFRPSTEVKDREFRLEYDAHLLPTAASQTERLVSHWDESGYDDELPFKNDPMDVDAREYLARHPLAARSFATSIPVESISFCYVNDYDLKDQHWEPDHGETVTVTDVLGILQRELRHELDRDELETFARNHRQCLYEHGWGAYLTLRRMRTLRDTFSFCRLSLLPHICNEEEVGPAFDFKQI</sequence>
<organism evidence="1 2">
    <name type="scientific">Lentinus brumalis</name>
    <dbReference type="NCBI Taxonomy" id="2498619"/>
    <lineage>
        <taxon>Eukaryota</taxon>
        <taxon>Fungi</taxon>
        <taxon>Dikarya</taxon>
        <taxon>Basidiomycota</taxon>
        <taxon>Agaricomycotina</taxon>
        <taxon>Agaricomycetes</taxon>
        <taxon>Polyporales</taxon>
        <taxon>Polyporaceae</taxon>
        <taxon>Lentinus</taxon>
    </lineage>
</organism>
<dbReference type="AlphaFoldDB" id="A0A371D8K6"/>
<protein>
    <submittedName>
        <fullName evidence="1">Uncharacterized protein</fullName>
    </submittedName>
</protein>
<proteinExistence type="predicted"/>
<dbReference type="OrthoDB" id="2803395at2759"/>
<accession>A0A371D8K6</accession>
<keyword evidence="2" id="KW-1185">Reference proteome</keyword>
<evidence type="ECO:0000313" key="1">
    <source>
        <dbReference type="EMBL" id="RDX48867.1"/>
    </source>
</evidence>
<reference evidence="1 2" key="1">
    <citation type="journal article" date="2018" name="Biotechnol. Biofuels">
        <title>Integrative visual omics of the white-rot fungus Polyporus brumalis exposes the biotechnological potential of its oxidative enzymes for delignifying raw plant biomass.</title>
        <authorList>
            <person name="Miyauchi S."/>
            <person name="Rancon A."/>
            <person name="Drula E."/>
            <person name="Hage H."/>
            <person name="Chaduli D."/>
            <person name="Favel A."/>
            <person name="Grisel S."/>
            <person name="Henrissat B."/>
            <person name="Herpoel-Gimbert I."/>
            <person name="Ruiz-Duenas F.J."/>
            <person name="Chevret D."/>
            <person name="Hainaut M."/>
            <person name="Lin J."/>
            <person name="Wang M."/>
            <person name="Pangilinan J."/>
            <person name="Lipzen A."/>
            <person name="Lesage-Meessen L."/>
            <person name="Navarro D."/>
            <person name="Riley R."/>
            <person name="Grigoriev I.V."/>
            <person name="Zhou S."/>
            <person name="Raouche S."/>
            <person name="Rosso M.N."/>
        </authorList>
    </citation>
    <scope>NUCLEOTIDE SEQUENCE [LARGE SCALE GENOMIC DNA]</scope>
    <source>
        <strain evidence="1 2">BRFM 1820</strain>
    </source>
</reference>
<dbReference type="EMBL" id="KZ857409">
    <property type="protein sequence ID" value="RDX48867.1"/>
    <property type="molecule type" value="Genomic_DNA"/>
</dbReference>
<dbReference type="Proteomes" id="UP000256964">
    <property type="component" value="Unassembled WGS sequence"/>
</dbReference>
<name>A0A371D8K6_9APHY</name>